<reference evidence="4 5" key="1">
    <citation type="submission" date="2016-04" db="EMBL/GenBank/DDBJ databases">
        <title>Complete genome sequence of natural rubber-degrading, novel Gram-negative bacterium, Rhizobacter gummiphilus strain NS21.</title>
        <authorList>
            <person name="Tabata M."/>
            <person name="Kasai D."/>
            <person name="Fukuda M."/>
        </authorList>
    </citation>
    <scope>NUCLEOTIDE SEQUENCE [LARGE SCALE GENOMIC DNA]</scope>
    <source>
        <strain evidence="4 5">NS21</strain>
    </source>
</reference>
<keyword evidence="3" id="KW-0804">Transcription</keyword>
<evidence type="ECO:0000313" key="5">
    <source>
        <dbReference type="Proteomes" id="UP000193427"/>
    </source>
</evidence>
<dbReference type="Gene3D" id="1.10.357.10">
    <property type="entry name" value="Tetracycline Repressor, domain 2"/>
    <property type="match status" value="1"/>
</dbReference>
<protein>
    <submittedName>
        <fullName evidence="4">TetR family transcriptional regulator</fullName>
    </submittedName>
</protein>
<dbReference type="Pfam" id="PF00440">
    <property type="entry name" value="TetR_N"/>
    <property type="match status" value="1"/>
</dbReference>
<dbReference type="PRINTS" id="PR00455">
    <property type="entry name" value="HTHTETR"/>
</dbReference>
<evidence type="ECO:0000256" key="2">
    <source>
        <dbReference type="ARBA" id="ARBA00023125"/>
    </source>
</evidence>
<dbReference type="PROSITE" id="PS50977">
    <property type="entry name" value="HTH_TETR_2"/>
    <property type="match status" value="1"/>
</dbReference>
<organism evidence="4 5">
    <name type="scientific">Piscinibacter gummiphilus</name>
    <dbReference type="NCBI Taxonomy" id="946333"/>
    <lineage>
        <taxon>Bacteria</taxon>
        <taxon>Pseudomonadati</taxon>
        <taxon>Pseudomonadota</taxon>
        <taxon>Betaproteobacteria</taxon>
        <taxon>Burkholderiales</taxon>
        <taxon>Sphaerotilaceae</taxon>
        <taxon>Piscinibacter</taxon>
    </lineage>
</organism>
<dbReference type="AlphaFoldDB" id="A0A1W6LBW4"/>
<name>A0A1W6LBW4_9BURK</name>
<dbReference type="PANTHER" id="PTHR47506">
    <property type="entry name" value="TRANSCRIPTIONAL REGULATORY PROTEIN"/>
    <property type="match status" value="1"/>
</dbReference>
<accession>A0A1W6LBW4</accession>
<evidence type="ECO:0000256" key="3">
    <source>
        <dbReference type="ARBA" id="ARBA00023163"/>
    </source>
</evidence>
<keyword evidence="5" id="KW-1185">Reference proteome</keyword>
<dbReference type="Proteomes" id="UP000193427">
    <property type="component" value="Chromosome"/>
</dbReference>
<dbReference type="SUPFAM" id="SSF48498">
    <property type="entry name" value="Tetracyclin repressor-like, C-terminal domain"/>
    <property type="match status" value="1"/>
</dbReference>
<gene>
    <name evidence="4" type="ORF">A4W93_18530</name>
</gene>
<dbReference type="Pfam" id="PF16925">
    <property type="entry name" value="TetR_C_13"/>
    <property type="match status" value="1"/>
</dbReference>
<dbReference type="OrthoDB" id="5293507at2"/>
<dbReference type="InterPro" id="IPR011075">
    <property type="entry name" value="TetR_C"/>
</dbReference>
<evidence type="ECO:0000256" key="1">
    <source>
        <dbReference type="ARBA" id="ARBA00023015"/>
    </source>
</evidence>
<dbReference type="RefSeq" id="WP_085752023.1">
    <property type="nucleotide sequence ID" value="NZ_BSPR01000011.1"/>
</dbReference>
<dbReference type="InterPro" id="IPR036271">
    <property type="entry name" value="Tet_transcr_reg_TetR-rel_C_sf"/>
</dbReference>
<proteinExistence type="predicted"/>
<dbReference type="PANTHER" id="PTHR47506:SF1">
    <property type="entry name" value="HTH-TYPE TRANSCRIPTIONAL REGULATOR YJDC"/>
    <property type="match status" value="1"/>
</dbReference>
<dbReference type="EMBL" id="CP015118">
    <property type="protein sequence ID" value="ARN21730.1"/>
    <property type="molecule type" value="Genomic_DNA"/>
</dbReference>
<keyword evidence="1" id="KW-0805">Transcription regulation</keyword>
<dbReference type="InterPro" id="IPR009057">
    <property type="entry name" value="Homeodomain-like_sf"/>
</dbReference>
<dbReference type="GO" id="GO:0003677">
    <property type="term" value="F:DNA binding"/>
    <property type="evidence" value="ECO:0007669"/>
    <property type="project" value="UniProtKB-UniRule"/>
</dbReference>
<dbReference type="SUPFAM" id="SSF46689">
    <property type="entry name" value="Homeodomain-like"/>
    <property type="match status" value="1"/>
</dbReference>
<keyword evidence="2" id="KW-0238">DNA-binding</keyword>
<dbReference type="STRING" id="946333.A4W93_18530"/>
<evidence type="ECO:0000313" key="4">
    <source>
        <dbReference type="EMBL" id="ARN21730.1"/>
    </source>
</evidence>
<dbReference type="InterPro" id="IPR001647">
    <property type="entry name" value="HTH_TetR"/>
</dbReference>
<dbReference type="KEGG" id="rgu:A4W93_18530"/>
<sequence length="195" mass="20773">MSAELSPKAAEIVAHTRSLLVAGGYNSFSYADLAARVNIAKASIHHHFPSKAVLVKTVVSLYRGEARAGLASLEQQFDDPLSELNAYADYWAACIRSGESPFCICAMLATELPTLPEDVAAEVQAHFHDLNAWLAGVLKRGAAADQFHLLNSPAMSARAFMAVVHGAMLMARALGDPKAFATIVQPAILKLTQAA</sequence>